<keyword evidence="1" id="KW-0812">Transmembrane</keyword>
<protein>
    <submittedName>
        <fullName evidence="2">Uncharacterized protein</fullName>
    </submittedName>
</protein>
<keyword evidence="1" id="KW-0472">Membrane</keyword>
<evidence type="ECO:0000256" key="1">
    <source>
        <dbReference type="SAM" id="Phobius"/>
    </source>
</evidence>
<reference evidence="2 3" key="1">
    <citation type="journal article" date="2014" name="Syst. Appl. Microbiol.">
        <title>Complete genomes of freshwater sulfur oxidizers Sulfuricella denitrificans skB26 and Sulfuritalea hydrogenivorans sk43H: genetic insights into the sulfur oxidation pathway of betaproteobacteria.</title>
        <authorList>
            <person name="Watanabe T."/>
            <person name="Kojima H."/>
            <person name="Fukui M."/>
        </authorList>
    </citation>
    <scope>NUCLEOTIDE SEQUENCE [LARGE SCALE GENOMIC DNA]</scope>
    <source>
        <strain evidence="2">DSM22779</strain>
    </source>
</reference>
<dbReference type="EMBL" id="AP012547">
    <property type="protein sequence ID" value="BAO31283.1"/>
    <property type="molecule type" value="Genomic_DNA"/>
</dbReference>
<organism evidence="2 3">
    <name type="scientific">Sulfuritalea hydrogenivorans sk43H</name>
    <dbReference type="NCBI Taxonomy" id="1223802"/>
    <lineage>
        <taxon>Bacteria</taxon>
        <taxon>Pseudomonadati</taxon>
        <taxon>Pseudomonadota</taxon>
        <taxon>Betaproteobacteria</taxon>
        <taxon>Nitrosomonadales</taxon>
        <taxon>Sterolibacteriaceae</taxon>
        <taxon>Sulfuritalea</taxon>
    </lineage>
</organism>
<dbReference type="HOGENOM" id="CLU_2902592_0_0_4"/>
<keyword evidence="3" id="KW-1185">Reference proteome</keyword>
<sequence>MNDDPEIRRAVRRTVGIAALRRIRRIVDADNALEAGKQRWARRLSIVLILAAILALGWIVIR</sequence>
<evidence type="ECO:0000313" key="2">
    <source>
        <dbReference type="EMBL" id="BAO31283.1"/>
    </source>
</evidence>
<evidence type="ECO:0000313" key="3">
    <source>
        <dbReference type="Proteomes" id="UP000031637"/>
    </source>
</evidence>
<dbReference type="RefSeq" id="WP_041101084.1">
    <property type="nucleotide sequence ID" value="NZ_AP012547.1"/>
</dbReference>
<keyword evidence="1" id="KW-1133">Transmembrane helix</keyword>
<feature type="transmembrane region" description="Helical" evidence="1">
    <location>
        <begin position="44"/>
        <end position="61"/>
    </location>
</feature>
<dbReference type="STRING" id="1223802.SUTH_03513"/>
<dbReference type="KEGG" id="shd:SUTH_03513"/>
<proteinExistence type="predicted"/>
<dbReference type="AlphaFoldDB" id="W0SN84"/>
<accession>W0SN84</accession>
<dbReference type="Proteomes" id="UP000031637">
    <property type="component" value="Chromosome"/>
</dbReference>
<name>W0SN84_9PROT</name>
<gene>
    <name evidence="2" type="ORF">SUTH_03513</name>
</gene>